<dbReference type="InterPro" id="IPR007838">
    <property type="entry name" value="Cell_div_ZapA-like"/>
</dbReference>
<organism evidence="2 3">
    <name type="scientific">Prosthecochloris vibrioformis</name>
    <name type="common">Chlorobium vibrioforme</name>
    <dbReference type="NCBI Taxonomy" id="1098"/>
    <lineage>
        <taxon>Bacteria</taxon>
        <taxon>Pseudomonadati</taxon>
        <taxon>Chlorobiota</taxon>
        <taxon>Chlorobiia</taxon>
        <taxon>Chlorobiales</taxon>
        <taxon>Chlorobiaceae</taxon>
        <taxon>Prosthecochloris</taxon>
    </lineage>
</organism>
<sequence>MERISVNIFGDSYPLRVESREATEQAAREVEEIMQQFAGTAPDLEVKRFAVLAAIHFAEKKNELLQELETIERKVSRLNGTLDRTLG</sequence>
<protein>
    <submittedName>
        <fullName evidence="2">Cell division protein ZapA</fullName>
    </submittedName>
</protein>
<dbReference type="InterPro" id="IPR036192">
    <property type="entry name" value="Cell_div_ZapA-like_sf"/>
</dbReference>
<dbReference type="Proteomes" id="UP000309544">
    <property type="component" value="Unassembled WGS sequence"/>
</dbReference>
<feature type="coiled-coil region" evidence="1">
    <location>
        <begin position="54"/>
        <end position="81"/>
    </location>
</feature>
<evidence type="ECO:0000313" key="3">
    <source>
        <dbReference type="Proteomes" id="UP000309544"/>
    </source>
</evidence>
<comment type="caution">
    <text evidence="2">The sequence shown here is derived from an EMBL/GenBank/DDBJ whole genome shotgun (WGS) entry which is preliminary data.</text>
</comment>
<dbReference type="AlphaFoldDB" id="A0A5C4RXI5"/>
<proteinExistence type="predicted"/>
<keyword evidence="3" id="KW-1185">Reference proteome</keyword>
<evidence type="ECO:0000256" key="1">
    <source>
        <dbReference type="SAM" id="Coils"/>
    </source>
</evidence>
<accession>A0A5C4RXI5</accession>
<dbReference type="RefSeq" id="WP_068867443.1">
    <property type="nucleotide sequence ID" value="NZ_VDCI01000009.1"/>
</dbReference>
<name>A0A5C4RXI5_PROVB</name>
<dbReference type="SUPFAM" id="SSF102829">
    <property type="entry name" value="Cell division protein ZapA-like"/>
    <property type="match status" value="1"/>
</dbReference>
<reference evidence="2 3" key="1">
    <citation type="submission" date="2019-05" db="EMBL/GenBank/DDBJ databases">
        <title>Draft Whole-Genome sequence of the green sulfur bacterium Prosthecochloris vibrioformis DSM 260.</title>
        <authorList>
            <person name="Meyer T.E."/>
            <person name="Kyndt J.A."/>
        </authorList>
    </citation>
    <scope>NUCLEOTIDE SEQUENCE [LARGE SCALE GENOMIC DNA]</scope>
    <source>
        <strain evidence="2 3">DSM 260</strain>
    </source>
</reference>
<keyword evidence="2" id="KW-0131">Cell cycle</keyword>
<evidence type="ECO:0000313" key="2">
    <source>
        <dbReference type="EMBL" id="TNJ36006.1"/>
    </source>
</evidence>
<keyword evidence="2" id="KW-0132">Cell division</keyword>
<dbReference type="Pfam" id="PF05164">
    <property type="entry name" value="ZapA"/>
    <property type="match status" value="1"/>
</dbReference>
<gene>
    <name evidence="2" type="ORF">FGF68_09150</name>
</gene>
<keyword evidence="1" id="KW-0175">Coiled coil</keyword>
<dbReference type="EMBL" id="VDCI01000009">
    <property type="protein sequence ID" value="TNJ36006.1"/>
    <property type="molecule type" value="Genomic_DNA"/>
</dbReference>
<dbReference type="GO" id="GO:0051301">
    <property type="term" value="P:cell division"/>
    <property type="evidence" value="ECO:0007669"/>
    <property type="project" value="UniProtKB-KW"/>
</dbReference>